<evidence type="ECO:0000259" key="2">
    <source>
        <dbReference type="Pfam" id="PF01261"/>
    </source>
</evidence>
<dbReference type="InterPro" id="IPR013022">
    <property type="entry name" value="Xyl_isomerase-like_TIM-brl"/>
</dbReference>
<dbReference type="SUPFAM" id="SSF51658">
    <property type="entry name" value="Xylose isomerase-like"/>
    <property type="match status" value="1"/>
</dbReference>
<feature type="signal peptide" evidence="1">
    <location>
        <begin position="1"/>
        <end position="29"/>
    </location>
</feature>
<keyword evidence="3" id="KW-0413">Isomerase</keyword>
<dbReference type="Gene3D" id="3.20.20.150">
    <property type="entry name" value="Divalent-metal-dependent TIM barrel enzymes"/>
    <property type="match status" value="1"/>
</dbReference>
<evidence type="ECO:0000313" key="4">
    <source>
        <dbReference type="Proteomes" id="UP000664628"/>
    </source>
</evidence>
<evidence type="ECO:0000256" key="1">
    <source>
        <dbReference type="SAM" id="SignalP"/>
    </source>
</evidence>
<sequence length="293" mass="32365">MYHKTTFRLLAAAFLSLGLASIEAGQAVAQSGKPVYTFPLGLQTYTYRNSFPKDAVGTLDLIKSLGFKEIEGGPPKGMTAEEFKKLLDERGIKVTSTGAGYEQIVKDPEATIKQAKALGASFVMVAWIPHQKGNFSLENAKQAVADFNRVGKVLKDNGITFCYHNHGYEFQPYEDGTLFDYIVKNTNPDYVSFEMDILWAQHGGADPVALLKKYGSRWKLMHLKDLKKGIKGDLTGGTPPENDVVLGEGQIDMPAVLKLAKKVGVKHYYIEDESNHEDTQVPQSIAYLKGLKQ</sequence>
<dbReference type="GO" id="GO:0016853">
    <property type="term" value="F:isomerase activity"/>
    <property type="evidence" value="ECO:0007669"/>
    <property type="project" value="UniProtKB-KW"/>
</dbReference>
<feature type="chain" id="PRO_5047408038" evidence="1">
    <location>
        <begin position="30"/>
        <end position="293"/>
    </location>
</feature>
<feature type="domain" description="Xylose isomerase-like TIM barrel" evidence="2">
    <location>
        <begin position="59"/>
        <end position="289"/>
    </location>
</feature>
<dbReference type="InterPro" id="IPR050312">
    <property type="entry name" value="IolE/XylAMocC-like"/>
</dbReference>
<keyword evidence="4" id="KW-1185">Reference proteome</keyword>
<dbReference type="EMBL" id="JAFMYW010000011">
    <property type="protein sequence ID" value="MBO0952448.1"/>
    <property type="molecule type" value="Genomic_DNA"/>
</dbReference>
<dbReference type="Proteomes" id="UP000664628">
    <property type="component" value="Unassembled WGS sequence"/>
</dbReference>
<accession>A0ABS3JR25</accession>
<reference evidence="3 4" key="1">
    <citation type="submission" date="2021-03" db="EMBL/GenBank/DDBJ databases">
        <title>Fibrella sp. HMF5405 genome sequencing and assembly.</title>
        <authorList>
            <person name="Kang H."/>
            <person name="Kim H."/>
            <person name="Bae S."/>
            <person name="Joh K."/>
        </authorList>
    </citation>
    <scope>NUCLEOTIDE SEQUENCE [LARGE SCALE GENOMIC DNA]</scope>
    <source>
        <strain evidence="3 4">HMF5405</strain>
    </source>
</reference>
<dbReference type="Pfam" id="PF01261">
    <property type="entry name" value="AP_endonuc_2"/>
    <property type="match status" value="1"/>
</dbReference>
<dbReference type="PANTHER" id="PTHR12110">
    <property type="entry name" value="HYDROXYPYRUVATE ISOMERASE"/>
    <property type="match status" value="1"/>
</dbReference>
<dbReference type="RefSeq" id="WP_207332396.1">
    <property type="nucleotide sequence ID" value="NZ_JAFMYW010000011.1"/>
</dbReference>
<dbReference type="PANTHER" id="PTHR12110:SF41">
    <property type="entry name" value="INOSOSE DEHYDRATASE"/>
    <property type="match status" value="1"/>
</dbReference>
<dbReference type="InterPro" id="IPR036237">
    <property type="entry name" value="Xyl_isomerase-like_sf"/>
</dbReference>
<keyword evidence="1" id="KW-0732">Signal</keyword>
<organism evidence="3 4">
    <name type="scientific">Fibrella forsythiae</name>
    <dbReference type="NCBI Taxonomy" id="2817061"/>
    <lineage>
        <taxon>Bacteria</taxon>
        <taxon>Pseudomonadati</taxon>
        <taxon>Bacteroidota</taxon>
        <taxon>Cytophagia</taxon>
        <taxon>Cytophagales</taxon>
        <taxon>Spirosomataceae</taxon>
        <taxon>Fibrella</taxon>
    </lineage>
</organism>
<comment type="caution">
    <text evidence="3">The sequence shown here is derived from an EMBL/GenBank/DDBJ whole genome shotgun (WGS) entry which is preliminary data.</text>
</comment>
<proteinExistence type="predicted"/>
<name>A0ABS3JR25_9BACT</name>
<gene>
    <name evidence="3" type="ORF">J2I46_27945</name>
</gene>
<evidence type="ECO:0000313" key="3">
    <source>
        <dbReference type="EMBL" id="MBO0952448.1"/>
    </source>
</evidence>
<protein>
    <submittedName>
        <fullName evidence="3">Sugar phosphate isomerase/epimerase</fullName>
    </submittedName>
</protein>